<evidence type="ECO:0000256" key="1">
    <source>
        <dbReference type="ARBA" id="ARBA00022475"/>
    </source>
</evidence>
<evidence type="ECO:0000313" key="9">
    <source>
        <dbReference type="Proteomes" id="UP000182108"/>
    </source>
</evidence>
<proteinExistence type="inferred from homology"/>
<evidence type="ECO:0000256" key="4">
    <source>
        <dbReference type="ARBA" id="ARBA00023306"/>
    </source>
</evidence>
<dbReference type="Pfam" id="PF14450">
    <property type="entry name" value="FtsA"/>
    <property type="match status" value="1"/>
</dbReference>
<dbReference type="PIRSF" id="PIRSF003101">
    <property type="entry name" value="FtsA"/>
    <property type="match status" value="1"/>
</dbReference>
<dbReference type="Gene3D" id="3.30.1490.110">
    <property type="match status" value="1"/>
</dbReference>
<protein>
    <recommendedName>
        <fullName evidence="5 6">Cell division protein FtsA</fullName>
    </recommendedName>
</protein>
<keyword evidence="2 5" id="KW-0132">Cell division</keyword>
<keyword evidence="1 5" id="KW-1003">Cell membrane</keyword>
<sequence>MREDRDLLVGLDIGTSKVTCLVARLREDGGVEPIGLGVAPMTGMKRGAVVNIEASVAAIAQAVDEAKRMAACDIPRVHASISGAHIQCTNAEGMLAVKGSEITREDVVKVIEVARAMPIPSEQQVLHLLTQEFIIDGQGGIKDPVGMSGVKLVAKVHIITGAAASAQNIIKCVRRAGLEIDGLVLQPLAAAHAVLTEDEKSLGVCIIDIGAGTTDLAVYTQGAIRHTAVLPAAGDMITNDIAMALRTPTAEAETIKLEHGAARHDWVDPEEMIEVAPVGDRPARRLSRQRLADVIHPRAEEIFELVQQELRRSGYEEMLSSGVVLTGGSAKLGGMVELAEEVLGMPARLGAPLVGGRLRERLADPEYAAAVGLVLEAADSRRRIPGRGGRASGGQWWRRTWQWIRENF</sequence>
<dbReference type="OrthoDB" id="5288225at2"/>
<name>A0A0K6IQ32_9PROT</name>
<dbReference type="AlphaFoldDB" id="A0A0K6IQ32"/>
<evidence type="ECO:0000256" key="6">
    <source>
        <dbReference type="PIRNR" id="PIRNR003101"/>
    </source>
</evidence>
<organism evidence="8 9">
    <name type="scientific">Tepidiphilus thermophilus</name>
    <dbReference type="NCBI Taxonomy" id="876478"/>
    <lineage>
        <taxon>Bacteria</taxon>
        <taxon>Pseudomonadati</taxon>
        <taxon>Pseudomonadota</taxon>
        <taxon>Hydrogenophilia</taxon>
        <taxon>Hydrogenophilales</taxon>
        <taxon>Hydrogenophilaceae</taxon>
        <taxon>Tepidiphilus</taxon>
    </lineage>
</organism>
<dbReference type="SUPFAM" id="SSF53067">
    <property type="entry name" value="Actin-like ATPase domain"/>
    <property type="match status" value="2"/>
</dbReference>
<feature type="domain" description="SHS2" evidence="7">
    <location>
        <begin position="8"/>
        <end position="194"/>
    </location>
</feature>
<dbReference type="GO" id="GO:0009898">
    <property type="term" value="C:cytoplasmic side of plasma membrane"/>
    <property type="evidence" value="ECO:0007669"/>
    <property type="project" value="UniProtKB-UniRule"/>
</dbReference>
<evidence type="ECO:0000256" key="2">
    <source>
        <dbReference type="ARBA" id="ARBA00022618"/>
    </source>
</evidence>
<dbReference type="GO" id="GO:0032153">
    <property type="term" value="C:cell division site"/>
    <property type="evidence" value="ECO:0007669"/>
    <property type="project" value="UniProtKB-UniRule"/>
</dbReference>
<gene>
    <name evidence="5" type="primary">ftsA</name>
    <name evidence="8" type="ORF">Ga0061068_101265</name>
</gene>
<dbReference type="GO" id="GO:0043093">
    <property type="term" value="P:FtsZ-dependent cytokinesis"/>
    <property type="evidence" value="ECO:0007669"/>
    <property type="project" value="UniProtKB-UniRule"/>
</dbReference>
<dbReference type="Proteomes" id="UP000182108">
    <property type="component" value="Unassembled WGS sequence"/>
</dbReference>
<evidence type="ECO:0000256" key="5">
    <source>
        <dbReference type="HAMAP-Rule" id="MF_02033"/>
    </source>
</evidence>
<dbReference type="InterPro" id="IPR050696">
    <property type="entry name" value="FtsA/MreB"/>
</dbReference>
<dbReference type="PANTHER" id="PTHR32432">
    <property type="entry name" value="CELL DIVISION PROTEIN FTSA-RELATED"/>
    <property type="match status" value="1"/>
</dbReference>
<dbReference type="InterPro" id="IPR043129">
    <property type="entry name" value="ATPase_NBD"/>
</dbReference>
<dbReference type="CDD" id="cd24048">
    <property type="entry name" value="ASKHA_NBD_FtsA"/>
    <property type="match status" value="1"/>
</dbReference>
<dbReference type="FunFam" id="3.30.1490.110:FF:000001">
    <property type="entry name" value="Cell division protein FtsA"/>
    <property type="match status" value="1"/>
</dbReference>
<dbReference type="RefSeq" id="WP_055422636.1">
    <property type="nucleotide sequence ID" value="NZ_CYHH01000001.1"/>
</dbReference>
<dbReference type="EMBL" id="CYHH01000001">
    <property type="protein sequence ID" value="CUB05225.1"/>
    <property type="molecule type" value="Genomic_DNA"/>
</dbReference>
<reference evidence="9" key="1">
    <citation type="submission" date="2015-08" db="EMBL/GenBank/DDBJ databases">
        <authorList>
            <person name="Babu N.S."/>
            <person name="Beckwith C.J."/>
            <person name="Beseler K.G."/>
            <person name="Brison A."/>
            <person name="Carone J.V."/>
            <person name="Caskin T.P."/>
            <person name="Diamond M."/>
            <person name="Durham M.E."/>
            <person name="Foxe J.M."/>
            <person name="Go M."/>
            <person name="Henderson B.A."/>
            <person name="Jones I.B."/>
            <person name="McGettigan J.A."/>
            <person name="Micheletti S.J."/>
            <person name="Nasrallah M.E."/>
            <person name="Ortiz D."/>
            <person name="Piller C.R."/>
            <person name="Privatt S.R."/>
            <person name="Schneider S.L."/>
            <person name="Sharp S."/>
            <person name="Smith T.C."/>
            <person name="Stanton J.D."/>
            <person name="Ullery H.E."/>
            <person name="Wilson R.J."/>
            <person name="Serrano M.G."/>
            <person name="Buck G."/>
            <person name="Lee V."/>
            <person name="Wang Y."/>
            <person name="Carvalho R."/>
            <person name="Voegtly L."/>
            <person name="Shi R."/>
            <person name="Duckworth R."/>
            <person name="Johnson A."/>
            <person name="Loviza R."/>
            <person name="Walstead R."/>
            <person name="Shah Z."/>
            <person name="Kiflezghi M."/>
            <person name="Wade K."/>
            <person name="Ball S.L."/>
            <person name="Bradley K.W."/>
            <person name="Asai D.J."/>
            <person name="Bowman C.A."/>
            <person name="Russell D.A."/>
            <person name="Pope W.H."/>
            <person name="Jacobs-Sera D."/>
            <person name="Hendrix R.W."/>
            <person name="Hatfull G.F."/>
        </authorList>
    </citation>
    <scope>NUCLEOTIDE SEQUENCE [LARGE SCALE GENOMIC DNA]</scope>
    <source>
        <strain evidence="9">JCM 19170</strain>
    </source>
</reference>
<dbReference type="Gene3D" id="3.30.420.40">
    <property type="match status" value="2"/>
</dbReference>
<comment type="subunit">
    <text evidence="5">Self-interacts. Interacts with FtsZ.</text>
</comment>
<accession>A0A0K6IQ32</accession>
<keyword evidence="9" id="KW-1185">Reference proteome</keyword>
<dbReference type="NCBIfam" id="TIGR01174">
    <property type="entry name" value="ftsA"/>
    <property type="match status" value="1"/>
</dbReference>
<keyword evidence="3 5" id="KW-0472">Membrane</keyword>
<evidence type="ECO:0000259" key="7">
    <source>
        <dbReference type="SMART" id="SM00842"/>
    </source>
</evidence>
<dbReference type="HAMAP" id="MF_02033">
    <property type="entry name" value="FtsA"/>
    <property type="match status" value="1"/>
</dbReference>
<comment type="subcellular location">
    <subcellularLocation>
        <location evidence="5">Cell membrane</location>
        <topology evidence="5">Peripheral membrane protein</topology>
        <orientation evidence="5">Cytoplasmic side</orientation>
    </subcellularLocation>
    <text evidence="5">Localizes to the Z ring in an FtsZ-dependent manner. Targeted to the membrane through a conserved C-terminal amphipathic helix.</text>
</comment>
<keyword evidence="4 5" id="KW-0131">Cell cycle</keyword>
<evidence type="ECO:0000256" key="3">
    <source>
        <dbReference type="ARBA" id="ARBA00023136"/>
    </source>
</evidence>
<comment type="similarity">
    <text evidence="5 6">Belongs to the FtsA/MreB family.</text>
</comment>
<evidence type="ECO:0000313" key="8">
    <source>
        <dbReference type="EMBL" id="CUB05225.1"/>
    </source>
</evidence>
<dbReference type="InterPro" id="IPR020823">
    <property type="entry name" value="Cell_div_FtsA"/>
</dbReference>
<dbReference type="Pfam" id="PF02491">
    <property type="entry name" value="SHS2_FTSA"/>
    <property type="match status" value="1"/>
</dbReference>
<dbReference type="InterPro" id="IPR003494">
    <property type="entry name" value="SHS2_FtsA"/>
</dbReference>
<comment type="function">
    <text evidence="5 6">Cell division protein that is involved in the assembly of the Z ring. May serve as a membrane anchor for the Z ring.</text>
</comment>
<dbReference type="SMART" id="SM00842">
    <property type="entry name" value="FtsA"/>
    <property type="match status" value="1"/>
</dbReference>
<dbReference type="PANTHER" id="PTHR32432:SF4">
    <property type="entry name" value="CELL DIVISION PROTEIN FTSA"/>
    <property type="match status" value="1"/>
</dbReference>